<accession>A0A7V7S823</accession>
<dbReference type="RefSeq" id="WP_098257224.1">
    <property type="nucleotide sequence ID" value="NZ_WBPG01000014.1"/>
</dbReference>
<name>A0A7V7S823_9BACI</name>
<evidence type="ECO:0000313" key="3">
    <source>
        <dbReference type="Proteomes" id="UP000470409"/>
    </source>
</evidence>
<organism evidence="2 3">
    <name type="scientific">Bacillus luti</name>
    <dbReference type="NCBI Taxonomy" id="2026191"/>
    <lineage>
        <taxon>Bacteria</taxon>
        <taxon>Bacillati</taxon>
        <taxon>Bacillota</taxon>
        <taxon>Bacilli</taxon>
        <taxon>Bacillales</taxon>
        <taxon>Bacillaceae</taxon>
        <taxon>Bacillus</taxon>
        <taxon>Bacillus cereus group</taxon>
    </lineage>
</organism>
<keyword evidence="1" id="KW-1133">Transmembrane helix</keyword>
<reference evidence="2 3" key="1">
    <citation type="submission" date="2019-10" db="EMBL/GenBank/DDBJ databases">
        <title>Bacillus from the desert of Cuatro Cinegas, Coahuila.</title>
        <authorList>
            <person name="Olmedo-Alvarez G."/>
            <person name="Saldana S."/>
            <person name="Barcelo D."/>
        </authorList>
    </citation>
    <scope>NUCLEOTIDE SEQUENCE [LARGE SCALE GENOMIC DNA]</scope>
    <source>
        <strain evidence="2 3">CH155b_5T</strain>
    </source>
</reference>
<protein>
    <submittedName>
        <fullName evidence="2">Uncharacterized protein</fullName>
    </submittedName>
</protein>
<proteinExistence type="predicted"/>
<evidence type="ECO:0000256" key="1">
    <source>
        <dbReference type="SAM" id="Phobius"/>
    </source>
</evidence>
<comment type="caution">
    <text evidence="2">The sequence shown here is derived from an EMBL/GenBank/DDBJ whole genome shotgun (WGS) entry which is preliminary data.</text>
</comment>
<gene>
    <name evidence="2" type="ORF">F8163_09285</name>
</gene>
<dbReference type="Proteomes" id="UP000470409">
    <property type="component" value="Unassembled WGS sequence"/>
</dbReference>
<evidence type="ECO:0000313" key="2">
    <source>
        <dbReference type="EMBL" id="KAB2443265.1"/>
    </source>
</evidence>
<dbReference type="PROSITE" id="PS51257">
    <property type="entry name" value="PROKAR_LIPOPROTEIN"/>
    <property type="match status" value="1"/>
</dbReference>
<keyword evidence="1" id="KW-0812">Transmembrane</keyword>
<dbReference type="EMBL" id="WBPG01000014">
    <property type="protein sequence ID" value="KAB2443265.1"/>
    <property type="molecule type" value="Genomic_DNA"/>
</dbReference>
<sequence>MEKLFFGFGFLIASCIALYGKVPLSSIQIFGLSISAFLMSFSGIFDSPIEDERKITLSKIIKITSYGIAIIVIAILPTLENNTELLDFRKNIPDSVFLLSALGFAFITMYLGDIYKRKFRLQLRRAKLDGKKEVLEEIKNRKDKKKNT</sequence>
<dbReference type="AlphaFoldDB" id="A0A7V7S823"/>
<feature type="transmembrane region" description="Helical" evidence="1">
    <location>
        <begin position="57"/>
        <end position="76"/>
    </location>
</feature>
<keyword evidence="1" id="KW-0472">Membrane</keyword>
<feature type="transmembrane region" description="Helical" evidence="1">
    <location>
        <begin position="96"/>
        <end position="115"/>
    </location>
</feature>
<feature type="transmembrane region" description="Helical" evidence="1">
    <location>
        <begin position="27"/>
        <end position="45"/>
    </location>
</feature>